<dbReference type="Gene3D" id="3.40.50.1460">
    <property type="match status" value="1"/>
</dbReference>
<evidence type="ECO:0000256" key="1">
    <source>
        <dbReference type="SAM" id="MobiDB-lite"/>
    </source>
</evidence>
<evidence type="ECO:0000313" key="3">
    <source>
        <dbReference type="EMBL" id="MDM8563058.1"/>
    </source>
</evidence>
<evidence type="ECO:0000259" key="2">
    <source>
        <dbReference type="Pfam" id="PF00656"/>
    </source>
</evidence>
<feature type="non-terminal residue" evidence="3">
    <location>
        <position position="1"/>
    </location>
</feature>
<sequence>VGETKSWVWWPPKESNTPPSTNRQCFSKSSTPEQRTQSTVFMLAAGANTGKLTKTTSDLENFSQAMQGYFKIPQSQICQLPNAFKAELETALQSLNAHLASHDLVIIYFSGHGSFIRDNNGDEKDGWDEILVTYDSQCKKKVKDDNGLRDDYFVKLVNNLPTVRVLTVMDTCFSSGMVLGSSLPNPLLANARSKFLVKGECGTQAPSLQSDKKNLIKNEVGNLDSLKGLLLAAADEKQYALEIEKGGLFTFKFVEQLRQYADLKKAFEQTAQQLQEITRENKSPQTPQIPQAIGRWEILEENSNQ</sequence>
<dbReference type="InterPro" id="IPR011600">
    <property type="entry name" value="Pept_C14_caspase"/>
</dbReference>
<feature type="domain" description="Peptidase C14 caspase" evidence="2">
    <location>
        <begin position="51"/>
        <end position="289"/>
    </location>
</feature>
<feature type="compositionally biased region" description="Polar residues" evidence="1">
    <location>
        <begin position="14"/>
        <end position="34"/>
    </location>
</feature>
<dbReference type="PANTHER" id="PTHR48104">
    <property type="entry name" value="METACASPASE-4"/>
    <property type="match status" value="1"/>
</dbReference>
<dbReference type="PANTHER" id="PTHR48104:SF30">
    <property type="entry name" value="METACASPASE-1"/>
    <property type="match status" value="1"/>
</dbReference>
<organism evidence="3 4">
    <name type="scientific">Candidatus Marithioploca araucensis</name>
    <dbReference type="NCBI Taxonomy" id="70273"/>
    <lineage>
        <taxon>Bacteria</taxon>
        <taxon>Pseudomonadati</taxon>
        <taxon>Pseudomonadota</taxon>
        <taxon>Gammaproteobacteria</taxon>
        <taxon>Thiotrichales</taxon>
        <taxon>Thiotrichaceae</taxon>
        <taxon>Candidatus Marithioploca</taxon>
    </lineage>
</organism>
<dbReference type="Pfam" id="PF00656">
    <property type="entry name" value="Peptidase_C14"/>
    <property type="match status" value="1"/>
</dbReference>
<protein>
    <submittedName>
        <fullName evidence="3">Caspase family protein</fullName>
    </submittedName>
</protein>
<proteinExistence type="predicted"/>
<dbReference type="EMBL" id="JAUCGM010000427">
    <property type="protein sequence ID" value="MDM8563058.1"/>
    <property type="molecule type" value="Genomic_DNA"/>
</dbReference>
<feature type="region of interest" description="Disordered" evidence="1">
    <location>
        <begin position="11"/>
        <end position="34"/>
    </location>
</feature>
<dbReference type="Proteomes" id="UP001171945">
    <property type="component" value="Unassembled WGS sequence"/>
</dbReference>
<reference evidence="3" key="1">
    <citation type="submission" date="2023-06" db="EMBL/GenBank/DDBJ databases">
        <title>Uncultivated large filamentous bacteria from sulfidic sediments reveal new species and different genomic features in energy metabolism and defense.</title>
        <authorList>
            <person name="Fonseca A."/>
        </authorList>
    </citation>
    <scope>NUCLEOTIDE SEQUENCE</scope>
    <source>
        <strain evidence="3">HSG4</strain>
    </source>
</reference>
<dbReference type="InterPro" id="IPR050452">
    <property type="entry name" value="Metacaspase"/>
</dbReference>
<comment type="caution">
    <text evidence="3">The sequence shown here is derived from an EMBL/GenBank/DDBJ whole genome shotgun (WGS) entry which is preliminary data.</text>
</comment>
<gene>
    <name evidence="3" type="ORF">QUF54_06875</name>
</gene>
<accession>A0ABT7VU31</accession>
<evidence type="ECO:0000313" key="4">
    <source>
        <dbReference type="Proteomes" id="UP001171945"/>
    </source>
</evidence>
<keyword evidence="4" id="KW-1185">Reference proteome</keyword>
<name>A0ABT7VU31_9GAMM</name>